<dbReference type="STRING" id="909663.GCA_000512235_00220"/>
<dbReference type="PANTHER" id="PTHR43537">
    <property type="entry name" value="TRANSCRIPTIONAL REGULATOR, GNTR FAMILY"/>
    <property type="match status" value="1"/>
</dbReference>
<dbReference type="Proteomes" id="UP000777265">
    <property type="component" value="Unassembled WGS sequence"/>
</dbReference>
<protein>
    <submittedName>
        <fullName evidence="4">GntR family transcriptional regulator</fullName>
    </submittedName>
</protein>
<keyword evidence="2" id="KW-0238">DNA-binding</keyword>
<dbReference type="GO" id="GO:0003677">
    <property type="term" value="F:DNA binding"/>
    <property type="evidence" value="ECO:0007669"/>
    <property type="project" value="UniProtKB-KW"/>
</dbReference>
<evidence type="ECO:0000313" key="4">
    <source>
        <dbReference type="EMBL" id="NLW35599.1"/>
    </source>
</evidence>
<dbReference type="InterPro" id="IPR008920">
    <property type="entry name" value="TF_FadR/GntR_C"/>
</dbReference>
<evidence type="ECO:0000256" key="1">
    <source>
        <dbReference type="ARBA" id="ARBA00023015"/>
    </source>
</evidence>
<dbReference type="SMART" id="SM00345">
    <property type="entry name" value="HTH_GNTR"/>
    <property type="match status" value="1"/>
</dbReference>
<evidence type="ECO:0000256" key="2">
    <source>
        <dbReference type="ARBA" id="ARBA00023125"/>
    </source>
</evidence>
<dbReference type="InterPro" id="IPR000524">
    <property type="entry name" value="Tscrpt_reg_HTH_GntR"/>
</dbReference>
<comment type="caution">
    <text evidence="4">The sequence shown here is derived from an EMBL/GenBank/DDBJ whole genome shotgun (WGS) entry which is preliminary data.</text>
</comment>
<dbReference type="InterPro" id="IPR036388">
    <property type="entry name" value="WH-like_DNA-bd_sf"/>
</dbReference>
<dbReference type="GO" id="GO:0003700">
    <property type="term" value="F:DNA-binding transcription factor activity"/>
    <property type="evidence" value="ECO:0007669"/>
    <property type="project" value="InterPro"/>
</dbReference>
<dbReference type="AlphaFoldDB" id="A0A351U4E6"/>
<dbReference type="SMART" id="SM00895">
    <property type="entry name" value="FCD"/>
    <property type="match status" value="1"/>
</dbReference>
<dbReference type="EMBL" id="JAAYEE010000146">
    <property type="protein sequence ID" value="NLW35599.1"/>
    <property type="molecule type" value="Genomic_DNA"/>
</dbReference>
<keyword evidence="3" id="KW-0804">Transcription</keyword>
<dbReference type="PROSITE" id="PS50949">
    <property type="entry name" value="HTH_GNTR"/>
    <property type="match status" value="1"/>
</dbReference>
<dbReference type="SUPFAM" id="SSF48008">
    <property type="entry name" value="GntR ligand-binding domain-like"/>
    <property type="match status" value="1"/>
</dbReference>
<accession>A0A351U4E6</accession>
<reference evidence="4" key="1">
    <citation type="journal article" date="2020" name="Biotechnol. Biofuels">
        <title>New insights from the biogas microbiome by comprehensive genome-resolved metagenomics of nearly 1600 species originating from multiple anaerobic digesters.</title>
        <authorList>
            <person name="Campanaro S."/>
            <person name="Treu L."/>
            <person name="Rodriguez-R L.M."/>
            <person name="Kovalovszki A."/>
            <person name="Ziels R.M."/>
            <person name="Maus I."/>
            <person name="Zhu X."/>
            <person name="Kougias P.G."/>
            <person name="Basile A."/>
            <person name="Luo G."/>
            <person name="Schluter A."/>
            <person name="Konstantinidis K.T."/>
            <person name="Angelidaki I."/>
        </authorList>
    </citation>
    <scope>NUCLEOTIDE SEQUENCE</scope>
    <source>
        <strain evidence="4">AS06rmzACSIP_7</strain>
    </source>
</reference>
<organism evidence="4 5">
    <name type="scientific">Syntrophorhabdus aromaticivorans</name>
    <dbReference type="NCBI Taxonomy" id="328301"/>
    <lineage>
        <taxon>Bacteria</taxon>
        <taxon>Pseudomonadati</taxon>
        <taxon>Thermodesulfobacteriota</taxon>
        <taxon>Syntrophorhabdia</taxon>
        <taxon>Syntrophorhabdales</taxon>
        <taxon>Syntrophorhabdaceae</taxon>
        <taxon>Syntrophorhabdus</taxon>
    </lineage>
</organism>
<dbReference type="PANTHER" id="PTHR43537:SF5">
    <property type="entry name" value="UXU OPERON TRANSCRIPTIONAL REGULATOR"/>
    <property type="match status" value="1"/>
</dbReference>
<dbReference type="InterPro" id="IPR011711">
    <property type="entry name" value="GntR_C"/>
</dbReference>
<dbReference type="Gene3D" id="1.20.120.530">
    <property type="entry name" value="GntR ligand-binding domain-like"/>
    <property type="match status" value="1"/>
</dbReference>
<dbReference type="Pfam" id="PF07729">
    <property type="entry name" value="FCD"/>
    <property type="match status" value="1"/>
</dbReference>
<evidence type="ECO:0000256" key="3">
    <source>
        <dbReference type="ARBA" id="ARBA00023163"/>
    </source>
</evidence>
<reference evidence="4" key="2">
    <citation type="submission" date="2020-01" db="EMBL/GenBank/DDBJ databases">
        <authorList>
            <person name="Campanaro S."/>
        </authorList>
    </citation>
    <scope>NUCLEOTIDE SEQUENCE</scope>
    <source>
        <strain evidence="4">AS06rmzACSIP_7</strain>
    </source>
</reference>
<dbReference type="Pfam" id="PF00392">
    <property type="entry name" value="GntR"/>
    <property type="match status" value="1"/>
</dbReference>
<keyword evidence="1" id="KW-0805">Transcription regulation</keyword>
<dbReference type="SUPFAM" id="SSF46785">
    <property type="entry name" value="Winged helix' DNA-binding domain"/>
    <property type="match status" value="1"/>
</dbReference>
<sequence>MKNKSKQQEDSSQIAYQGIRRMLYSKELAPGQKIAYRDLAEKLQLSPTPIIQALKWLELQGFVNHEPNRGYSMAPFSLNEIEELYELRELIEPSLVPVTIQRVDKKGLAELKAALEAHLSAEREFYLKERLFKNREFHMTLASLSGKGTQIRILQNVFEMLFLKYGGNYLPMASLSSTDQEHQEIYDAVALRNVDRARTVLKNHVTNVKVQVLASVKKMLAEQERSPF</sequence>
<name>A0A351U4E6_9BACT</name>
<evidence type="ECO:0000313" key="5">
    <source>
        <dbReference type="Proteomes" id="UP000777265"/>
    </source>
</evidence>
<dbReference type="InterPro" id="IPR036390">
    <property type="entry name" value="WH_DNA-bd_sf"/>
</dbReference>
<dbReference type="Gene3D" id="1.10.10.10">
    <property type="entry name" value="Winged helix-like DNA-binding domain superfamily/Winged helix DNA-binding domain"/>
    <property type="match status" value="1"/>
</dbReference>
<gene>
    <name evidence="4" type="ORF">GXY80_08995</name>
</gene>
<proteinExistence type="predicted"/>